<evidence type="ECO:0000256" key="4">
    <source>
        <dbReference type="ARBA" id="ARBA00022679"/>
    </source>
</evidence>
<dbReference type="RefSeq" id="WP_144019376.1">
    <property type="nucleotide sequence ID" value="NZ_FUYC01000008.1"/>
</dbReference>
<reference evidence="9 10" key="1">
    <citation type="submission" date="2017-02" db="EMBL/GenBank/DDBJ databases">
        <authorList>
            <person name="Peterson S.W."/>
        </authorList>
    </citation>
    <scope>NUCLEOTIDE SEQUENCE [LARGE SCALE GENOMIC DNA]</scope>
    <source>
        <strain evidence="9 10">DSM 16080</strain>
    </source>
</reference>
<keyword evidence="6" id="KW-0046">Antibiotic resistance</keyword>
<dbReference type="PROSITE" id="PS00101">
    <property type="entry name" value="HEXAPEP_TRANSFERASES"/>
    <property type="match status" value="1"/>
</dbReference>
<evidence type="ECO:0000256" key="7">
    <source>
        <dbReference type="ARBA" id="ARBA00023315"/>
    </source>
</evidence>
<evidence type="ECO:0000256" key="2">
    <source>
        <dbReference type="ARBA" id="ARBA00013235"/>
    </source>
</evidence>
<dbReference type="Pfam" id="PF00132">
    <property type="entry name" value="Hexapep"/>
    <property type="match status" value="1"/>
</dbReference>
<protein>
    <recommendedName>
        <fullName evidence="3">Chloramphenicol acetyltransferase</fullName>
        <ecNumber evidence="2">2.3.1.28</ecNumber>
    </recommendedName>
</protein>
<dbReference type="EMBL" id="FUYC01000008">
    <property type="protein sequence ID" value="SKA85636.1"/>
    <property type="molecule type" value="Genomic_DNA"/>
</dbReference>
<dbReference type="STRING" id="1121449.SAMN02745704_01908"/>
<evidence type="ECO:0000256" key="8">
    <source>
        <dbReference type="ARBA" id="ARBA00047633"/>
    </source>
</evidence>
<dbReference type="AlphaFoldDB" id="A0A1T4X7V1"/>
<dbReference type="InterPro" id="IPR001451">
    <property type="entry name" value="Hexapep"/>
</dbReference>
<dbReference type="EC" id="2.3.1.28" evidence="2"/>
<dbReference type="PANTHER" id="PTHR43300:SF12">
    <property type="entry name" value="CHLORAMPHENICOL ACETYLTRANSFERASE"/>
    <property type="match status" value="1"/>
</dbReference>
<dbReference type="InterPro" id="IPR018357">
    <property type="entry name" value="Hexapep_transf_CS"/>
</dbReference>
<keyword evidence="4 9" id="KW-0808">Transferase</keyword>
<dbReference type="Proteomes" id="UP000190027">
    <property type="component" value="Unassembled WGS sequence"/>
</dbReference>
<sequence length="210" mass="23464">MPHQFTNFTDVQRLDMDPDVREHAAIVLDQGRHSFYSGFHHREPFQERVRYAAANLDSWQGIPVDRLTVGNFCQFASGMSILLGGNHGHDLSRLTPYSFNFFPQAESAWKPAGDTVISHAVWIGYEALILPGVRIGHGAVIGARAVISRDVPPYAVVVGAGKICKYRFSPEDQERMDQVAWWLWDDATVAEALPLLQGRDLEALCRFAGV</sequence>
<keyword evidence="7" id="KW-0012">Acyltransferase</keyword>
<keyword evidence="10" id="KW-1185">Reference proteome</keyword>
<dbReference type="InterPro" id="IPR050179">
    <property type="entry name" value="Trans_hexapeptide_repeat"/>
</dbReference>
<dbReference type="GO" id="GO:0008811">
    <property type="term" value="F:chloramphenicol O-acetyltransferase activity"/>
    <property type="evidence" value="ECO:0007669"/>
    <property type="project" value="UniProtKB-EC"/>
</dbReference>
<evidence type="ECO:0000256" key="6">
    <source>
        <dbReference type="ARBA" id="ARBA00023251"/>
    </source>
</evidence>
<comment type="similarity">
    <text evidence="1">Belongs to the transferase hexapeptide repeat family.</text>
</comment>
<name>A0A1T4X7V1_9BACT</name>
<evidence type="ECO:0000313" key="10">
    <source>
        <dbReference type="Proteomes" id="UP000190027"/>
    </source>
</evidence>
<proteinExistence type="inferred from homology"/>
<comment type="catalytic activity">
    <reaction evidence="8">
        <text>chloramphenicol + acetyl-CoA = chloramphenicol 3-acetate + CoA</text>
        <dbReference type="Rhea" id="RHEA:18421"/>
        <dbReference type="ChEBI" id="CHEBI:16730"/>
        <dbReference type="ChEBI" id="CHEBI:17698"/>
        <dbReference type="ChEBI" id="CHEBI:57287"/>
        <dbReference type="ChEBI" id="CHEBI:57288"/>
        <dbReference type="EC" id="2.3.1.28"/>
    </reaction>
</comment>
<dbReference type="PANTHER" id="PTHR43300">
    <property type="entry name" value="ACETYLTRANSFERASE"/>
    <property type="match status" value="1"/>
</dbReference>
<evidence type="ECO:0000256" key="5">
    <source>
        <dbReference type="ARBA" id="ARBA00022737"/>
    </source>
</evidence>
<evidence type="ECO:0000256" key="3">
    <source>
        <dbReference type="ARBA" id="ARBA00020291"/>
    </source>
</evidence>
<dbReference type="OrthoDB" id="272049at2"/>
<dbReference type="SUPFAM" id="SSF51161">
    <property type="entry name" value="Trimeric LpxA-like enzymes"/>
    <property type="match status" value="1"/>
</dbReference>
<dbReference type="InterPro" id="IPR011004">
    <property type="entry name" value="Trimer_LpxA-like_sf"/>
</dbReference>
<dbReference type="GO" id="GO:0046677">
    <property type="term" value="P:response to antibiotic"/>
    <property type="evidence" value="ECO:0007669"/>
    <property type="project" value="UniProtKB-KW"/>
</dbReference>
<accession>A0A1T4X7V1</accession>
<evidence type="ECO:0000256" key="1">
    <source>
        <dbReference type="ARBA" id="ARBA00007274"/>
    </source>
</evidence>
<keyword evidence="5" id="KW-0677">Repeat</keyword>
<evidence type="ECO:0000313" key="9">
    <source>
        <dbReference type="EMBL" id="SKA85636.1"/>
    </source>
</evidence>
<gene>
    <name evidence="9" type="ORF">SAMN02745704_01908</name>
</gene>
<dbReference type="Gene3D" id="2.160.10.10">
    <property type="entry name" value="Hexapeptide repeat proteins"/>
    <property type="match status" value="1"/>
</dbReference>
<dbReference type="CDD" id="cd03349">
    <property type="entry name" value="LbH_XAT"/>
    <property type="match status" value="1"/>
</dbReference>
<organism evidence="9 10">
    <name type="scientific">Paucidesulfovibrio gracilis DSM 16080</name>
    <dbReference type="NCBI Taxonomy" id="1121449"/>
    <lineage>
        <taxon>Bacteria</taxon>
        <taxon>Pseudomonadati</taxon>
        <taxon>Thermodesulfobacteriota</taxon>
        <taxon>Desulfovibrionia</taxon>
        <taxon>Desulfovibrionales</taxon>
        <taxon>Desulfovibrionaceae</taxon>
        <taxon>Paucidesulfovibrio</taxon>
    </lineage>
</organism>